<dbReference type="SUPFAM" id="SSF56281">
    <property type="entry name" value="Metallo-hydrolase/oxidoreductase"/>
    <property type="match status" value="1"/>
</dbReference>
<feature type="domain" description="Metallo-beta-lactamase" evidence="1">
    <location>
        <begin position="38"/>
        <end position="201"/>
    </location>
</feature>
<dbReference type="STRING" id="662755.CRES_0703"/>
<dbReference type="Proteomes" id="UP000000492">
    <property type="component" value="Chromosome"/>
</dbReference>
<evidence type="ECO:0000259" key="1">
    <source>
        <dbReference type="SMART" id="SM00849"/>
    </source>
</evidence>
<dbReference type="Gene3D" id="3.60.15.10">
    <property type="entry name" value="Ribonuclease Z/Hydroxyacylglutathione hydrolase-like"/>
    <property type="match status" value="1"/>
</dbReference>
<dbReference type="HOGENOM" id="CLU_030571_5_4_11"/>
<dbReference type="KEGG" id="crd:CRES_0703"/>
<name>F8DZG6_CORRG</name>
<dbReference type="InterPro" id="IPR051453">
    <property type="entry name" value="MBL_Glyoxalase_II"/>
</dbReference>
<evidence type="ECO:0000313" key="3">
    <source>
        <dbReference type="Proteomes" id="UP000000492"/>
    </source>
</evidence>
<gene>
    <name evidence="2" type="ordered locus">CRES_0703</name>
</gene>
<reference evidence="2 3" key="1">
    <citation type="journal article" date="2012" name="BMC Genomics">
        <title>Complete genome sequence, lifestyle, and multi-drug resistance of the human pathogen Corynebacterium resistens DSM 45100 isolated from blood samples of a leukemia patient.</title>
        <authorList>
            <person name="Schroder J."/>
            <person name="Maus I."/>
            <person name="Meyer K."/>
            <person name="Wordemann S."/>
            <person name="Blom J."/>
            <person name="Jaenicke S."/>
            <person name="Schneider J."/>
            <person name="Trost E."/>
            <person name="Tauch A."/>
        </authorList>
    </citation>
    <scope>NUCLEOTIDE SEQUENCE [LARGE SCALE GENOMIC DNA]</scope>
    <source>
        <strain evidence="3">DSM 45100 / JCM 12819 / CCUG 50093 / GTC 2026 / SICGH 158</strain>
    </source>
</reference>
<dbReference type="InterPro" id="IPR036866">
    <property type="entry name" value="RibonucZ/Hydroxyglut_hydro"/>
</dbReference>
<dbReference type="RefSeq" id="WP_013888079.1">
    <property type="nucleotide sequence ID" value="NC_015673.1"/>
</dbReference>
<dbReference type="InterPro" id="IPR001279">
    <property type="entry name" value="Metallo-B-lactamas"/>
</dbReference>
<sequence length="222" mass="23726">MSNTTDFTTSGASATGLRIERVVTSGVFALDGGEWDVDNNIWILGDDSECYVIDAAHNAQPIIDAVGDRKVKGIICSHAHNDHITVAPELSEKLDAPIFCHPGDKMLWDETHPEVTPHDLADGQKFAVSGTELKVINTPGHSPGSCSFYLPEAKVLFSGDTLFAGGPGATGRSYSDFDTIIGSIRGSLLTLPAETEVYTGHGDATSIGDEAPHLEEWIKRGY</sequence>
<dbReference type="eggNOG" id="COG0491">
    <property type="taxonomic scope" value="Bacteria"/>
</dbReference>
<dbReference type="AlphaFoldDB" id="F8DZG6"/>
<evidence type="ECO:0000313" key="2">
    <source>
        <dbReference type="EMBL" id="AEI09060.1"/>
    </source>
</evidence>
<dbReference type="PANTHER" id="PTHR46233">
    <property type="entry name" value="HYDROXYACYLGLUTATHIONE HYDROLASE GLOC"/>
    <property type="match status" value="1"/>
</dbReference>
<dbReference type="Pfam" id="PF00753">
    <property type="entry name" value="Lactamase_B"/>
    <property type="match status" value="1"/>
</dbReference>
<dbReference type="CDD" id="cd06262">
    <property type="entry name" value="metallo-hydrolase-like_MBL-fold"/>
    <property type="match status" value="1"/>
</dbReference>
<keyword evidence="3" id="KW-1185">Reference proteome</keyword>
<accession>F8DZG6</accession>
<dbReference type="OrthoDB" id="2971563at2"/>
<dbReference type="SMART" id="SM00849">
    <property type="entry name" value="Lactamase_B"/>
    <property type="match status" value="1"/>
</dbReference>
<organism evidence="2 3">
    <name type="scientific">Corynebacterium resistens (strain DSM 45100 / JCM 12819 / GTC 2026 / SICGH 158)</name>
    <dbReference type="NCBI Taxonomy" id="662755"/>
    <lineage>
        <taxon>Bacteria</taxon>
        <taxon>Bacillati</taxon>
        <taxon>Actinomycetota</taxon>
        <taxon>Actinomycetes</taxon>
        <taxon>Mycobacteriales</taxon>
        <taxon>Corynebacteriaceae</taxon>
        <taxon>Corynebacterium</taxon>
    </lineage>
</organism>
<dbReference type="PANTHER" id="PTHR46233:SF4">
    <property type="entry name" value="METALLO-BETA-LACTAMASE DOMAIN-CONTAINING PROTEIN"/>
    <property type="match status" value="1"/>
</dbReference>
<proteinExistence type="predicted"/>
<dbReference type="EMBL" id="CP002857">
    <property type="protein sequence ID" value="AEI09060.1"/>
    <property type="molecule type" value="Genomic_DNA"/>
</dbReference>
<protein>
    <recommendedName>
        <fullName evidence="1">Metallo-beta-lactamase domain-containing protein</fullName>
    </recommendedName>
</protein>